<feature type="transmembrane region" description="Helical" evidence="10">
    <location>
        <begin position="62"/>
        <end position="83"/>
    </location>
</feature>
<comment type="subcellular location">
    <subcellularLocation>
        <location evidence="2">Cell membrane</location>
    </subcellularLocation>
    <subcellularLocation>
        <location evidence="1">Membrane</location>
        <topology evidence="1">Single-pass membrane protein</topology>
    </subcellularLocation>
</comment>
<evidence type="ECO:0000256" key="8">
    <source>
        <dbReference type="ARBA" id="ARBA00023136"/>
    </source>
</evidence>
<dbReference type="Gene3D" id="3.40.710.10">
    <property type="entry name" value="DD-peptidase/beta-lactamase superfamily"/>
    <property type="match status" value="1"/>
</dbReference>
<gene>
    <name evidence="13" type="ORF">A3I48_00945</name>
</gene>
<dbReference type="PANTHER" id="PTHR30627:SF2">
    <property type="entry name" value="PEPTIDOGLYCAN D,D-TRANSPEPTIDASE MRDA"/>
    <property type="match status" value="1"/>
</dbReference>
<evidence type="ECO:0000256" key="7">
    <source>
        <dbReference type="ARBA" id="ARBA00022989"/>
    </source>
</evidence>
<accession>A0A1F5MGU3</accession>
<keyword evidence="8 10" id="KW-0472">Membrane</keyword>
<comment type="caution">
    <text evidence="13">The sequence shown here is derived from an EMBL/GenBank/DDBJ whole genome shotgun (WGS) entry which is preliminary data.</text>
</comment>
<dbReference type="EMBL" id="MFDT01000053">
    <property type="protein sequence ID" value="OGE64573.1"/>
    <property type="molecule type" value="Genomic_DNA"/>
</dbReference>
<evidence type="ECO:0000256" key="4">
    <source>
        <dbReference type="ARBA" id="ARBA00022692"/>
    </source>
</evidence>
<dbReference type="InterPro" id="IPR036138">
    <property type="entry name" value="PBP_dimer_sf"/>
</dbReference>
<dbReference type="InterPro" id="IPR005311">
    <property type="entry name" value="PBP_dimer"/>
</dbReference>
<evidence type="ECO:0000259" key="11">
    <source>
        <dbReference type="Pfam" id="PF00905"/>
    </source>
</evidence>
<evidence type="ECO:0000256" key="2">
    <source>
        <dbReference type="ARBA" id="ARBA00004236"/>
    </source>
</evidence>
<feature type="domain" description="Penicillin-binding protein transpeptidase" evidence="11">
    <location>
        <begin position="279"/>
        <end position="594"/>
    </location>
</feature>
<keyword evidence="6" id="KW-0573">Peptidoglycan synthesis</keyword>
<dbReference type="Pfam" id="PF00905">
    <property type="entry name" value="Transpeptidase"/>
    <property type="match status" value="1"/>
</dbReference>
<evidence type="ECO:0000256" key="10">
    <source>
        <dbReference type="SAM" id="Phobius"/>
    </source>
</evidence>
<evidence type="ECO:0000259" key="12">
    <source>
        <dbReference type="Pfam" id="PF03717"/>
    </source>
</evidence>
<dbReference type="GO" id="GO:0071972">
    <property type="term" value="F:peptidoglycan L,D-transpeptidase activity"/>
    <property type="evidence" value="ECO:0007669"/>
    <property type="project" value="TreeGrafter"/>
</dbReference>
<dbReference type="AlphaFoldDB" id="A0A1F5MGU3"/>
<feature type="domain" description="Penicillin-binding protein dimerisation" evidence="12">
    <location>
        <begin position="155"/>
        <end position="240"/>
    </location>
</feature>
<evidence type="ECO:0000256" key="6">
    <source>
        <dbReference type="ARBA" id="ARBA00022984"/>
    </source>
</evidence>
<dbReference type="InterPro" id="IPR050515">
    <property type="entry name" value="Beta-lactam/transpept"/>
</dbReference>
<evidence type="ECO:0000256" key="5">
    <source>
        <dbReference type="ARBA" id="ARBA00022960"/>
    </source>
</evidence>
<dbReference type="SUPFAM" id="SSF56519">
    <property type="entry name" value="Penicillin binding protein dimerisation domain"/>
    <property type="match status" value="1"/>
</dbReference>
<dbReference type="PANTHER" id="PTHR30627">
    <property type="entry name" value="PEPTIDOGLYCAN D,D-TRANSPEPTIDASE"/>
    <property type="match status" value="1"/>
</dbReference>
<dbReference type="SUPFAM" id="SSF56601">
    <property type="entry name" value="beta-lactamase/transpeptidase-like"/>
    <property type="match status" value="1"/>
</dbReference>
<evidence type="ECO:0000256" key="9">
    <source>
        <dbReference type="ARBA" id="ARBA00023316"/>
    </source>
</evidence>
<dbReference type="GO" id="GO:0005886">
    <property type="term" value="C:plasma membrane"/>
    <property type="evidence" value="ECO:0007669"/>
    <property type="project" value="UniProtKB-SubCell"/>
</dbReference>
<evidence type="ECO:0000313" key="14">
    <source>
        <dbReference type="Proteomes" id="UP000178859"/>
    </source>
</evidence>
<evidence type="ECO:0008006" key="15">
    <source>
        <dbReference type="Google" id="ProtNLM"/>
    </source>
</evidence>
<dbReference type="Proteomes" id="UP000178859">
    <property type="component" value="Unassembled WGS sequence"/>
</dbReference>
<organism evidence="13 14">
    <name type="scientific">Candidatus Daviesbacteria bacterium RIFCSPLOWO2_02_FULL_36_7</name>
    <dbReference type="NCBI Taxonomy" id="1797792"/>
    <lineage>
        <taxon>Bacteria</taxon>
        <taxon>Candidatus Daviesiibacteriota</taxon>
    </lineage>
</organism>
<evidence type="ECO:0000256" key="1">
    <source>
        <dbReference type="ARBA" id="ARBA00004167"/>
    </source>
</evidence>
<dbReference type="GO" id="GO:0008360">
    <property type="term" value="P:regulation of cell shape"/>
    <property type="evidence" value="ECO:0007669"/>
    <property type="project" value="UniProtKB-KW"/>
</dbReference>
<dbReference type="GO" id="GO:0071555">
    <property type="term" value="P:cell wall organization"/>
    <property type="evidence" value="ECO:0007669"/>
    <property type="project" value="UniProtKB-KW"/>
</dbReference>
<evidence type="ECO:0000256" key="3">
    <source>
        <dbReference type="ARBA" id="ARBA00022475"/>
    </source>
</evidence>
<dbReference type="InterPro" id="IPR012338">
    <property type="entry name" value="Beta-lactam/transpept-like"/>
</dbReference>
<keyword evidence="4 10" id="KW-0812">Transmembrane</keyword>
<keyword evidence="9" id="KW-0961">Cell wall biogenesis/degradation</keyword>
<dbReference type="Gene3D" id="3.90.1310.10">
    <property type="entry name" value="Penicillin-binding protein 2a (Domain 2)"/>
    <property type="match status" value="1"/>
</dbReference>
<dbReference type="GO" id="GO:0009252">
    <property type="term" value="P:peptidoglycan biosynthetic process"/>
    <property type="evidence" value="ECO:0007669"/>
    <property type="project" value="UniProtKB-KW"/>
</dbReference>
<keyword evidence="5" id="KW-0133">Cell shape</keyword>
<protein>
    <recommendedName>
        <fullName evidence="15">Penicillin-binding protein 2</fullName>
    </recommendedName>
</protein>
<reference evidence="13 14" key="1">
    <citation type="journal article" date="2016" name="Nat. Commun.">
        <title>Thousands of microbial genomes shed light on interconnected biogeochemical processes in an aquifer system.</title>
        <authorList>
            <person name="Anantharaman K."/>
            <person name="Brown C.T."/>
            <person name="Hug L.A."/>
            <person name="Sharon I."/>
            <person name="Castelle C.J."/>
            <person name="Probst A.J."/>
            <person name="Thomas B.C."/>
            <person name="Singh A."/>
            <person name="Wilkins M.J."/>
            <person name="Karaoz U."/>
            <person name="Brodie E.L."/>
            <person name="Williams K.H."/>
            <person name="Hubbard S.S."/>
            <person name="Banfield J.F."/>
        </authorList>
    </citation>
    <scope>NUCLEOTIDE SEQUENCE [LARGE SCALE GENOMIC DNA]</scope>
</reference>
<dbReference type="GO" id="GO:0008658">
    <property type="term" value="F:penicillin binding"/>
    <property type="evidence" value="ECO:0007669"/>
    <property type="project" value="InterPro"/>
</dbReference>
<evidence type="ECO:0000313" key="13">
    <source>
        <dbReference type="EMBL" id="OGE64573.1"/>
    </source>
</evidence>
<proteinExistence type="predicted"/>
<sequence length="622" mass="68720">MTAKKRNLGPGFTDEVAKVTSKIGSFKKGESADPDSIGADWTDSLLPNFQFNRDHPVQRSPWRMIFFSGLCLILFFIIFLRLFHLQIIEGYTNRELADGNRIQVKIIHAPRGVIYDRNNKILAANSPAFRLNDPSSTAHKVRFVSRDQALEWEVKNDPRAANLEIDNVRNYPMGEKFAHVLGYMGEISDTQLKGIEFKNYRPGDQIGKAGVEAEYEKLLRGVDGGEIIEVDSKGQKIRTLRLQSPIPGQNIYLSIDASLQEKLYLGIKDTLDKVGSCCGMAVAMDPSSGKVLALVSLPSFDPGMFTKNEDDSVISQIFSNPYSPILNRVIGGTYPPGSTFKIISSLAALASGKITPDTVFEDNGVMFLGPYKFSNWYFNEYGKVEGSVNLQKALMRSNDTYYYKVAQIIGENALADWSRKLYLGGRLGIDLPGEETGLVPDNLWKQKTYNLPWYPGDTLHMAIGQGFVLTTPLQILGITSYIAADGVLYKPELLLSSKPQILVSKLLPKGKIDLVKAGLKLVPKEGGTAWPFFTFPIQTAGKTGTAEYGDPKDRTHAWYTSFAPADDPKIALTVLIEGGGEGSTVAAPIAKEAYRYYFSPDKNKLIQDVYTPATQSARTLGE</sequence>
<keyword evidence="7 10" id="KW-1133">Transmembrane helix</keyword>
<name>A0A1F5MGU3_9BACT</name>
<dbReference type="InterPro" id="IPR001460">
    <property type="entry name" value="PCN-bd_Tpept"/>
</dbReference>
<keyword evidence="3" id="KW-1003">Cell membrane</keyword>
<dbReference type="Pfam" id="PF03717">
    <property type="entry name" value="PBP_dimer"/>
    <property type="match status" value="1"/>
</dbReference>